<accession>A0A7J3QDY7</accession>
<dbReference type="Gene3D" id="3.50.40.10">
    <property type="entry name" value="Phenylalanyl-trna Synthetase, Chain B, domain 3"/>
    <property type="match status" value="1"/>
</dbReference>
<proteinExistence type="predicted"/>
<dbReference type="SMART" id="SM00873">
    <property type="entry name" value="B3_4"/>
    <property type="match status" value="1"/>
</dbReference>
<dbReference type="InterPro" id="IPR020825">
    <property type="entry name" value="Phe-tRNA_synthase-like_B3/B4"/>
</dbReference>
<feature type="domain" description="B3/B4 tRNA-binding" evidence="1">
    <location>
        <begin position="68"/>
        <end position="220"/>
    </location>
</feature>
<evidence type="ECO:0000313" key="2">
    <source>
        <dbReference type="EMBL" id="HGV66463.1"/>
    </source>
</evidence>
<dbReference type="AlphaFoldDB" id="A0A7J3QDY7"/>
<name>A0A7J3QDY7_9CREN</name>
<dbReference type="GO" id="GO:0004826">
    <property type="term" value="F:phenylalanine-tRNA ligase activity"/>
    <property type="evidence" value="ECO:0007669"/>
    <property type="project" value="InterPro"/>
</dbReference>
<sequence>MCNIIETLVSLDEDVKKMEVFIAYTIAWKESNISIDKSYPFEIEIQKLIDYIRNKYTLETLKNDIVVRAYREFFWRIGIDPTKTRPSSEALVRRALRGSFPRVNPVVDAGNIASAYTMVPIGIYDLDYCKLPLILRLSKGDEIFRPIGGSEEKLERDIPILVDSKNTVMHIYPHRDSIETMIRDSTHRILIIAAGVDRVDRDLVKKAAELVASLLTKIGWNWCKNVILKP</sequence>
<dbReference type="PANTHER" id="PTHR39209">
    <property type="match status" value="1"/>
</dbReference>
<dbReference type="Pfam" id="PF03483">
    <property type="entry name" value="B3_4"/>
    <property type="match status" value="1"/>
</dbReference>
<dbReference type="GO" id="GO:0003723">
    <property type="term" value="F:RNA binding"/>
    <property type="evidence" value="ECO:0007669"/>
    <property type="project" value="InterPro"/>
</dbReference>
<organism evidence="2">
    <name type="scientific">Ignisphaera aggregans</name>
    <dbReference type="NCBI Taxonomy" id="334771"/>
    <lineage>
        <taxon>Archaea</taxon>
        <taxon>Thermoproteota</taxon>
        <taxon>Thermoprotei</taxon>
        <taxon>Desulfurococcales</taxon>
        <taxon>Desulfurococcaceae</taxon>
        <taxon>Ignisphaera</taxon>
    </lineage>
</organism>
<dbReference type="EMBL" id="DTET01000076">
    <property type="protein sequence ID" value="HGV66463.1"/>
    <property type="molecule type" value="Genomic_DNA"/>
</dbReference>
<dbReference type="PANTHER" id="PTHR39209:SF2">
    <property type="entry name" value="CYTOPLASMIC PROTEIN"/>
    <property type="match status" value="1"/>
</dbReference>
<comment type="caution">
    <text evidence="2">The sequence shown here is derived from an EMBL/GenBank/DDBJ whole genome shotgun (WGS) entry which is preliminary data.</text>
</comment>
<gene>
    <name evidence="2" type="ORF">ENV02_01435</name>
</gene>
<dbReference type="InterPro" id="IPR005146">
    <property type="entry name" value="B3/B4_tRNA-bd"/>
</dbReference>
<evidence type="ECO:0000259" key="1">
    <source>
        <dbReference type="SMART" id="SM00873"/>
    </source>
</evidence>
<dbReference type="SUPFAM" id="SSF56037">
    <property type="entry name" value="PheT/TilS domain"/>
    <property type="match status" value="1"/>
</dbReference>
<protein>
    <recommendedName>
        <fullName evidence="1">B3/B4 tRNA-binding domain-containing protein</fullName>
    </recommendedName>
</protein>
<reference evidence="2" key="1">
    <citation type="journal article" date="2020" name="mSystems">
        <title>Genome- and Community-Level Interaction Insights into Carbon Utilization and Element Cycling Functions of Hydrothermarchaeota in Hydrothermal Sediment.</title>
        <authorList>
            <person name="Zhou Z."/>
            <person name="Liu Y."/>
            <person name="Xu W."/>
            <person name="Pan J."/>
            <person name="Luo Z.H."/>
            <person name="Li M."/>
        </authorList>
    </citation>
    <scope>NUCLEOTIDE SEQUENCE [LARGE SCALE GENOMIC DNA]</scope>
    <source>
        <strain evidence="2">SpSt-721</strain>
    </source>
</reference>